<reference evidence="2" key="1">
    <citation type="submission" date="2023-03" db="EMBL/GenBank/DDBJ databases">
        <title>Andean soil-derived lignocellulolytic bacterial consortium as a source of novel taxa and putative plastic-active enzymes.</title>
        <authorList>
            <person name="Diaz-Garcia L."/>
            <person name="Chuvochina M."/>
            <person name="Feuerriegel G."/>
            <person name="Bunk B."/>
            <person name="Sproer C."/>
            <person name="Streit W.R."/>
            <person name="Rodriguez L.M."/>
            <person name="Overmann J."/>
            <person name="Jimenez D.J."/>
        </authorList>
    </citation>
    <scope>NUCLEOTIDE SEQUENCE</scope>
    <source>
        <strain evidence="2">MAG 4196</strain>
    </source>
</reference>
<accession>A0AAJ6B176</accession>
<evidence type="ECO:0000256" key="1">
    <source>
        <dbReference type="SAM" id="Phobius"/>
    </source>
</evidence>
<dbReference type="AlphaFoldDB" id="A0AAJ6B176"/>
<feature type="transmembrane region" description="Helical" evidence="1">
    <location>
        <begin position="6"/>
        <end position="26"/>
    </location>
</feature>
<dbReference type="Proteomes" id="UP001217476">
    <property type="component" value="Chromosome"/>
</dbReference>
<keyword evidence="1" id="KW-0472">Membrane</keyword>
<evidence type="ECO:0000313" key="2">
    <source>
        <dbReference type="EMBL" id="WEK04238.1"/>
    </source>
</evidence>
<sequence>MLGADWLYIVLFVVVILGAVLAVGMANNIKRKRGADDFDKDAYR</sequence>
<organism evidence="2 3">
    <name type="scientific">Candidatus Devosia phytovorans</name>
    <dbReference type="NCBI Taxonomy" id="3121372"/>
    <lineage>
        <taxon>Bacteria</taxon>
        <taxon>Pseudomonadati</taxon>
        <taxon>Pseudomonadota</taxon>
        <taxon>Alphaproteobacteria</taxon>
        <taxon>Hyphomicrobiales</taxon>
        <taxon>Devosiaceae</taxon>
        <taxon>Devosia</taxon>
    </lineage>
</organism>
<name>A0AAJ6B176_9HYPH</name>
<keyword evidence="1" id="KW-1133">Transmembrane helix</keyword>
<proteinExistence type="predicted"/>
<gene>
    <name evidence="2" type="ORF">P0Y65_18980</name>
</gene>
<protein>
    <submittedName>
        <fullName evidence="2">Uncharacterized protein</fullName>
    </submittedName>
</protein>
<keyword evidence="1" id="KW-0812">Transmembrane</keyword>
<dbReference type="EMBL" id="CP119312">
    <property type="protein sequence ID" value="WEK04238.1"/>
    <property type="molecule type" value="Genomic_DNA"/>
</dbReference>
<evidence type="ECO:0000313" key="3">
    <source>
        <dbReference type="Proteomes" id="UP001217476"/>
    </source>
</evidence>